<dbReference type="PANTHER" id="PTHR47053:SF1">
    <property type="entry name" value="MUREIN DD-ENDOPEPTIDASE MEPH-RELATED"/>
    <property type="match status" value="1"/>
</dbReference>
<dbReference type="PROSITE" id="PS51935">
    <property type="entry name" value="NLPC_P60"/>
    <property type="match status" value="1"/>
</dbReference>
<keyword evidence="3" id="KW-0378">Hydrolase</keyword>
<dbReference type="Proteomes" id="UP000201588">
    <property type="component" value="Segment"/>
</dbReference>
<dbReference type="InterPro" id="IPR051202">
    <property type="entry name" value="Peptidase_C40"/>
</dbReference>
<protein>
    <submittedName>
        <fullName evidence="6">Tail lysin-like protein</fullName>
    </submittedName>
</protein>
<dbReference type="RefSeq" id="YP_009275296.1">
    <property type="nucleotide sequence ID" value="NC_030925.1"/>
</dbReference>
<dbReference type="KEGG" id="vg:28799491"/>
<dbReference type="EMBL" id="KU640380">
    <property type="protein sequence ID" value="AMQ66606.1"/>
    <property type="molecule type" value="Genomic_DNA"/>
</dbReference>
<accession>A0A142F1E9</accession>
<dbReference type="Pfam" id="PF00877">
    <property type="entry name" value="NLPC_P60"/>
    <property type="match status" value="1"/>
</dbReference>
<reference evidence="6 7" key="1">
    <citation type="submission" date="2016-01" db="EMBL/GenBank/DDBJ databases">
        <title>Isolation and characterization of bacteriophages from East Africa Rift Valley soda lakes.</title>
        <authorList>
            <person name="van Zyl L.J."/>
            <person name="Nemavhulani S."/>
            <person name="Cowan D.A."/>
            <person name="Trindade M.I."/>
        </authorList>
    </citation>
    <scope>NUCLEOTIDE SEQUENCE [LARGE SCALE GENOMIC DNA]</scope>
</reference>
<dbReference type="SUPFAM" id="SSF54001">
    <property type="entry name" value="Cysteine proteinases"/>
    <property type="match status" value="1"/>
</dbReference>
<dbReference type="InterPro" id="IPR000064">
    <property type="entry name" value="NLP_P60_dom"/>
</dbReference>
<dbReference type="GeneID" id="28799491"/>
<organism evidence="6 7">
    <name type="scientific">Bacillus phage Shbh1</name>
    <dbReference type="NCBI Taxonomy" id="1796992"/>
    <lineage>
        <taxon>Viruses</taxon>
        <taxon>Duplodnaviria</taxon>
        <taxon>Heunggongvirae</taxon>
        <taxon>Uroviricota</taxon>
        <taxon>Caudoviricetes</taxon>
        <taxon>Herelleviridae</taxon>
        <taxon>Bastillevirinae</taxon>
        <taxon>Shalavirus</taxon>
        <taxon>Shalavirus Shbh1</taxon>
    </lineage>
</organism>
<dbReference type="OrthoDB" id="684at10239"/>
<dbReference type="PANTHER" id="PTHR47053">
    <property type="entry name" value="MUREIN DD-ENDOPEPTIDASE MEPH-RELATED"/>
    <property type="match status" value="1"/>
</dbReference>
<evidence type="ECO:0000256" key="3">
    <source>
        <dbReference type="ARBA" id="ARBA00022801"/>
    </source>
</evidence>
<evidence type="ECO:0000256" key="2">
    <source>
        <dbReference type="ARBA" id="ARBA00022670"/>
    </source>
</evidence>
<keyword evidence="2" id="KW-0645">Protease</keyword>
<sequence length="730" mass="83135">MTTTIVKRYPTFQIHLITEDSEHLLTYDTKKQKTQRDFEESLIAFSTRNAMEDDSPVFSLVISAKEEWDKILGANDLIRIKVIPDTRKGEPDNPYVMVGLISDIHKEGEYEDGILLYRITGRSMAKALIDFEVGVIQEVSTVITDIGWLPDGTDKGLKFSGNSAAGIGSELMERFVYKYLEYNFSRNRKLKDFLEYDFSSWEEDEALGDVTPFINYEGNLRQFLEDVTAKPFNEIFFEYTKDGKCIVIMRPTPFDPDKWRELPTYHFTSDIVAEDSIGVSDTEQFAIFVVQPPNVMEFNSMDLGVFPKHHPELIKKYGYKRLDAQNRYLLTPHLISGGDEEEVGTNTSNPEGVQVNNINAPAYEDVLQFITNNGYENRETLRTRRNEVFSHLLENFPSMSNSLANNIIDSIIEGFFNREEYSKMVNSTGDDVRDREINEERSIAGEKLEKFTNRLFNWYCENANFYAGDLRVIGNPTYRVGSRLIYEDLKNKTVWEYYLESVQHEFSFDGGYTTILGVTRGLPDRGRKRFSNLWGKSEDFKGGYLGEHSLEELLEKAREAESIRDGQFGGGGISFGDGPGGNIAMATLNTARQMTQRNSVYVFGGGRKQTNPLNDSIIRVDCSSFVWWCYYMHGIQLKGGKTGMTTDTIKTDSRLKIISRRGGSKSIARSLLREGDLVYFDTYKTDGHIGIYSGNGKYIGAQSSTGIAEADMNSGYWWSKFNGHVLRYKG</sequence>
<feature type="domain" description="NlpC/P60" evidence="5">
    <location>
        <begin position="583"/>
        <end position="729"/>
    </location>
</feature>
<name>A0A142F1E9_9CAUD</name>
<keyword evidence="7" id="KW-1185">Reference proteome</keyword>
<keyword evidence="4" id="KW-0788">Thiol protease</keyword>
<evidence type="ECO:0000256" key="1">
    <source>
        <dbReference type="ARBA" id="ARBA00007074"/>
    </source>
</evidence>
<dbReference type="GO" id="GO:0001897">
    <property type="term" value="P:symbiont-mediated cytolysis of host cell"/>
    <property type="evidence" value="ECO:0007669"/>
    <property type="project" value="UniProtKB-ARBA"/>
</dbReference>
<dbReference type="Gene3D" id="3.90.1720.10">
    <property type="entry name" value="endopeptidase domain like (from Nostoc punctiforme)"/>
    <property type="match status" value="1"/>
</dbReference>
<proteinExistence type="inferred from homology"/>
<evidence type="ECO:0000259" key="5">
    <source>
        <dbReference type="PROSITE" id="PS51935"/>
    </source>
</evidence>
<evidence type="ECO:0000313" key="6">
    <source>
        <dbReference type="EMBL" id="AMQ66606.1"/>
    </source>
</evidence>
<evidence type="ECO:0000313" key="7">
    <source>
        <dbReference type="Proteomes" id="UP000201588"/>
    </source>
</evidence>
<dbReference type="GO" id="GO:0006508">
    <property type="term" value="P:proteolysis"/>
    <property type="evidence" value="ECO:0007669"/>
    <property type="project" value="UniProtKB-KW"/>
</dbReference>
<dbReference type="GO" id="GO:0008234">
    <property type="term" value="F:cysteine-type peptidase activity"/>
    <property type="evidence" value="ECO:0007669"/>
    <property type="project" value="UniProtKB-KW"/>
</dbReference>
<dbReference type="InterPro" id="IPR038765">
    <property type="entry name" value="Papain-like_cys_pep_sf"/>
</dbReference>
<evidence type="ECO:0000256" key="4">
    <source>
        <dbReference type="ARBA" id="ARBA00022807"/>
    </source>
</evidence>
<comment type="similarity">
    <text evidence="1">Belongs to the peptidase C40 family.</text>
</comment>